<proteinExistence type="predicted"/>
<name>A0ABR2LTU4_9ASPA</name>
<organism evidence="2 3">
    <name type="scientific">Platanthera guangdongensis</name>
    <dbReference type="NCBI Taxonomy" id="2320717"/>
    <lineage>
        <taxon>Eukaryota</taxon>
        <taxon>Viridiplantae</taxon>
        <taxon>Streptophyta</taxon>
        <taxon>Embryophyta</taxon>
        <taxon>Tracheophyta</taxon>
        <taxon>Spermatophyta</taxon>
        <taxon>Magnoliopsida</taxon>
        <taxon>Liliopsida</taxon>
        <taxon>Asparagales</taxon>
        <taxon>Orchidaceae</taxon>
        <taxon>Orchidoideae</taxon>
        <taxon>Orchideae</taxon>
        <taxon>Orchidinae</taxon>
        <taxon>Platanthera</taxon>
    </lineage>
</organism>
<reference evidence="2 3" key="1">
    <citation type="journal article" date="2022" name="Nat. Plants">
        <title>Genomes of leafy and leafless Platanthera orchids illuminate the evolution of mycoheterotrophy.</title>
        <authorList>
            <person name="Li M.H."/>
            <person name="Liu K.W."/>
            <person name="Li Z."/>
            <person name="Lu H.C."/>
            <person name="Ye Q.L."/>
            <person name="Zhang D."/>
            <person name="Wang J.Y."/>
            <person name="Li Y.F."/>
            <person name="Zhong Z.M."/>
            <person name="Liu X."/>
            <person name="Yu X."/>
            <person name="Liu D.K."/>
            <person name="Tu X.D."/>
            <person name="Liu B."/>
            <person name="Hao Y."/>
            <person name="Liao X.Y."/>
            <person name="Jiang Y.T."/>
            <person name="Sun W.H."/>
            <person name="Chen J."/>
            <person name="Chen Y.Q."/>
            <person name="Ai Y."/>
            <person name="Zhai J.W."/>
            <person name="Wu S.S."/>
            <person name="Zhou Z."/>
            <person name="Hsiao Y.Y."/>
            <person name="Wu W.L."/>
            <person name="Chen Y.Y."/>
            <person name="Lin Y.F."/>
            <person name="Hsu J.L."/>
            <person name="Li C.Y."/>
            <person name="Wang Z.W."/>
            <person name="Zhao X."/>
            <person name="Zhong W.Y."/>
            <person name="Ma X.K."/>
            <person name="Ma L."/>
            <person name="Huang J."/>
            <person name="Chen G.Z."/>
            <person name="Huang M.Z."/>
            <person name="Huang L."/>
            <person name="Peng D.H."/>
            <person name="Luo Y.B."/>
            <person name="Zou S.Q."/>
            <person name="Chen S.P."/>
            <person name="Lan S."/>
            <person name="Tsai W.C."/>
            <person name="Van de Peer Y."/>
            <person name="Liu Z.J."/>
        </authorList>
    </citation>
    <scope>NUCLEOTIDE SEQUENCE [LARGE SCALE GENOMIC DNA]</scope>
    <source>
        <strain evidence="2">Lor288</strain>
    </source>
</reference>
<evidence type="ECO:0000313" key="3">
    <source>
        <dbReference type="Proteomes" id="UP001412067"/>
    </source>
</evidence>
<gene>
    <name evidence="2" type="ORF">KSP40_PGU000518</name>
</gene>
<dbReference type="Proteomes" id="UP001412067">
    <property type="component" value="Unassembled WGS sequence"/>
</dbReference>
<dbReference type="SUPFAM" id="SSF54001">
    <property type="entry name" value="Cysteine proteinases"/>
    <property type="match status" value="1"/>
</dbReference>
<dbReference type="InterPro" id="IPR038765">
    <property type="entry name" value="Papain-like_cys_pep_sf"/>
</dbReference>
<accession>A0ABR2LTU4</accession>
<keyword evidence="3" id="KW-1185">Reference proteome</keyword>
<comment type="caution">
    <text evidence="2">The sequence shown here is derived from an EMBL/GenBank/DDBJ whole genome shotgun (WGS) entry which is preliminary data.</text>
</comment>
<dbReference type="Gene3D" id="3.90.70.10">
    <property type="entry name" value="Cysteine proteinases"/>
    <property type="match status" value="1"/>
</dbReference>
<protein>
    <recommendedName>
        <fullName evidence="1">Peptidase C1A papain C-terminal domain-containing protein</fullName>
    </recommendedName>
</protein>
<dbReference type="EMBL" id="JBBWWR010000015">
    <property type="protein sequence ID" value="KAK8950302.1"/>
    <property type="molecule type" value="Genomic_DNA"/>
</dbReference>
<dbReference type="Pfam" id="PF00112">
    <property type="entry name" value="Peptidase_C1"/>
    <property type="match status" value="1"/>
</dbReference>
<dbReference type="InterPro" id="IPR000668">
    <property type="entry name" value="Peptidase_C1A_C"/>
</dbReference>
<evidence type="ECO:0000259" key="1">
    <source>
        <dbReference type="Pfam" id="PF00112"/>
    </source>
</evidence>
<evidence type="ECO:0000313" key="2">
    <source>
        <dbReference type="EMBL" id="KAK8950302.1"/>
    </source>
</evidence>
<sequence length="91" mass="9463">MQHLVHCNKMSKCCRGGSYVGAFDLIQKNGTIFEVGYPYTAKVGKCGVADSAEAVVAVNGIVGIAVIGIAGVGWRRRHNVGVGGVCNLVLT</sequence>
<feature type="domain" description="Peptidase C1A papain C-terminal" evidence="1">
    <location>
        <begin position="2"/>
        <end position="60"/>
    </location>
</feature>